<feature type="domain" description="Glycosyl hydrolase family 95 catalytic" evidence="3">
    <location>
        <begin position="313"/>
        <end position="717"/>
    </location>
</feature>
<sequence length="843" mass="95047">MKKSFKTFTVKKNHSKKIKMIKTIQHKIFLLACGTIISVSAYAQQNLKLIYNKPAENWNEALPIGNGRLGAMVFGGAIQEHLQLNEETIWAGEPGNNVPKNTFDSIQKIRKLLNDGKFEEAQNLSNITYPRQAPKDLNYGMPYQTMGDLFLDFKGHDNFKNYKRTLDIEKAVSTVSYEVNGVTYKREIFSSFVDNVIVIKLTSSKKGSLNFSVNASTPHKIHSVFTDKNQLIINGTSGSVDNKIGKIKFKTVAVPVVRGGKLTSTKDKLNISGADEVVLYVSIATNFKKYNDLSGNPHAKVAEYLNKALNKKYNDELKSHVEKYQKYFNRVSLHLGTTEQAQKTTDARINEFGNSSDPDLVALYFQFGRYLLISSSQQGTQPANLQGIWNYQLNPAWDSKYTVNINTEMNYWPAENTNLSEMHEPLFDMIQDLSETGQESAKEMYHARGWNMHHNTDLWRITGVVDGGFYGMWPMGGAWLTQHLWNHYLYTGDKEFLKKYYPALKGSALFYLDVLQPDPSGNYLVVSPSMSPENTYLKGVGITAGTTMDNQLVFDVFNNFINASKVLNEDQNLSDEVKTALAKLPPMQIGQYAQLQEWLQDMDKTTDKHRHISHLYGLFPSGQISPFRNPDLTEAAKNSMTYRGDKSTGWSMGWKVNWWARLLDGNRAFKLISDQLTPAPLDNKGESGGTYPNLLDAHPPFQIDGNFGCTSGIAEMLLQSYDGYLYLLPALPDALPEGSVKGLKARGGFEIDMDWKNSKLTKLVVRSTLGGNARIRMAKDIQFKSKNKLTEANGENPNEYYQVNSIKTPLVSEKAELKGYPVPETQVFDFETKKGGVYRFEVK</sequence>
<dbReference type="AlphaFoldDB" id="A0A1M5D1B9"/>
<feature type="domain" description="Alpha fucosidase A-like C-terminal" evidence="2">
    <location>
        <begin position="719"/>
        <end position="795"/>
    </location>
</feature>
<organism evidence="4 5">
    <name type="scientific">Chryseobacterium arachidis</name>
    <dbReference type="NCBI Taxonomy" id="1416778"/>
    <lineage>
        <taxon>Bacteria</taxon>
        <taxon>Pseudomonadati</taxon>
        <taxon>Bacteroidota</taxon>
        <taxon>Flavobacteriia</taxon>
        <taxon>Flavobacteriales</taxon>
        <taxon>Weeksellaceae</taxon>
        <taxon>Chryseobacterium group</taxon>
        <taxon>Chryseobacterium</taxon>
    </lineage>
</organism>
<dbReference type="GO" id="GO:0004560">
    <property type="term" value="F:alpha-L-fucosidase activity"/>
    <property type="evidence" value="ECO:0007669"/>
    <property type="project" value="InterPro"/>
</dbReference>
<protein>
    <submittedName>
        <fullName evidence="4">Alpha-L-fucosidase 2</fullName>
    </submittedName>
</protein>
<dbReference type="Gene3D" id="1.50.10.10">
    <property type="match status" value="1"/>
</dbReference>
<gene>
    <name evidence="4" type="ORF">SAMN05443633_105115</name>
</gene>
<dbReference type="FunFam" id="1.50.10.10:FF:000028">
    <property type="entry name" value="Alpha-L-fucosidase 2"/>
    <property type="match status" value="1"/>
</dbReference>
<accession>A0A1M5D1B9</accession>
<dbReference type="InterPro" id="IPR027414">
    <property type="entry name" value="GH95_N_dom"/>
</dbReference>
<evidence type="ECO:0000313" key="5">
    <source>
        <dbReference type="Proteomes" id="UP000184518"/>
    </source>
</evidence>
<dbReference type="EMBL" id="FQUT01000005">
    <property type="protein sequence ID" value="SHF60625.1"/>
    <property type="molecule type" value="Genomic_DNA"/>
</dbReference>
<dbReference type="STRING" id="1416778.SAMN05443633_105115"/>
<dbReference type="Gene3D" id="2.60.40.1180">
    <property type="entry name" value="Golgi alpha-mannosidase II"/>
    <property type="match status" value="1"/>
</dbReference>
<dbReference type="SUPFAM" id="SSF48208">
    <property type="entry name" value="Six-hairpin glycosidases"/>
    <property type="match status" value="1"/>
</dbReference>
<evidence type="ECO:0000259" key="1">
    <source>
        <dbReference type="Pfam" id="PF14498"/>
    </source>
</evidence>
<evidence type="ECO:0000313" key="4">
    <source>
        <dbReference type="EMBL" id="SHF60625.1"/>
    </source>
</evidence>
<dbReference type="Pfam" id="PF22124">
    <property type="entry name" value="Glyco_hydro_95_cat"/>
    <property type="match status" value="1"/>
</dbReference>
<dbReference type="Gene3D" id="2.70.98.50">
    <property type="entry name" value="putative glycoside hydrolase family protein from bacillus halodurans"/>
    <property type="match status" value="1"/>
</dbReference>
<dbReference type="PANTHER" id="PTHR31084">
    <property type="entry name" value="ALPHA-L-FUCOSIDASE 2"/>
    <property type="match status" value="1"/>
</dbReference>
<feature type="domain" description="Glycosyl hydrolase family 95 N-terminal" evidence="1">
    <location>
        <begin position="49"/>
        <end position="289"/>
    </location>
</feature>
<dbReference type="InterPro" id="IPR013780">
    <property type="entry name" value="Glyco_hydro_b"/>
</dbReference>
<dbReference type="InterPro" id="IPR049053">
    <property type="entry name" value="AFCA-like_C"/>
</dbReference>
<dbReference type="InterPro" id="IPR016518">
    <property type="entry name" value="Alpha-L-fucosidase"/>
</dbReference>
<dbReference type="Proteomes" id="UP000184518">
    <property type="component" value="Unassembled WGS sequence"/>
</dbReference>
<dbReference type="Pfam" id="PF14498">
    <property type="entry name" value="Glyco_hyd_65N_2"/>
    <property type="match status" value="1"/>
</dbReference>
<evidence type="ECO:0000259" key="3">
    <source>
        <dbReference type="Pfam" id="PF22124"/>
    </source>
</evidence>
<proteinExistence type="predicted"/>
<dbReference type="InterPro" id="IPR012341">
    <property type="entry name" value="6hp_glycosidase-like_sf"/>
</dbReference>
<reference evidence="5" key="1">
    <citation type="submission" date="2016-11" db="EMBL/GenBank/DDBJ databases">
        <authorList>
            <person name="Varghese N."/>
            <person name="Submissions S."/>
        </authorList>
    </citation>
    <scope>NUCLEOTIDE SEQUENCE [LARGE SCALE GENOMIC DNA]</scope>
    <source>
        <strain evidence="5">DSM 27619</strain>
    </source>
</reference>
<dbReference type="PANTHER" id="PTHR31084:SF0">
    <property type="entry name" value="ALPHA-L-FUCOSIDASE 2"/>
    <property type="match status" value="1"/>
</dbReference>
<keyword evidence="5" id="KW-1185">Reference proteome</keyword>
<dbReference type="InterPro" id="IPR008928">
    <property type="entry name" value="6-hairpin_glycosidase_sf"/>
</dbReference>
<name>A0A1M5D1B9_9FLAO</name>
<evidence type="ECO:0000259" key="2">
    <source>
        <dbReference type="Pfam" id="PF21307"/>
    </source>
</evidence>
<dbReference type="InterPro" id="IPR054363">
    <property type="entry name" value="GH95_cat"/>
</dbReference>
<dbReference type="Pfam" id="PF21307">
    <property type="entry name" value="Glyco_hydro_95_C"/>
    <property type="match status" value="1"/>
</dbReference>
<dbReference type="PIRSF" id="PIRSF007663">
    <property type="entry name" value="UCP007663"/>
    <property type="match status" value="1"/>
</dbReference>
<dbReference type="GO" id="GO:0005975">
    <property type="term" value="P:carbohydrate metabolic process"/>
    <property type="evidence" value="ECO:0007669"/>
    <property type="project" value="InterPro"/>
</dbReference>